<dbReference type="GO" id="GO:0016491">
    <property type="term" value="F:oxidoreductase activity"/>
    <property type="evidence" value="ECO:0007669"/>
    <property type="project" value="UniProtKB-KW"/>
</dbReference>
<gene>
    <name evidence="3" type="ORF">ET996_02605</name>
</gene>
<evidence type="ECO:0000259" key="2">
    <source>
        <dbReference type="Pfam" id="PF03807"/>
    </source>
</evidence>
<feature type="domain" description="Pyrroline-5-carboxylate reductase catalytic N-terminal" evidence="2">
    <location>
        <begin position="2"/>
        <end position="87"/>
    </location>
</feature>
<accession>A0A4Q9KNL1</accession>
<keyword evidence="3" id="KW-0238">DNA-binding</keyword>
<dbReference type="Gene3D" id="3.40.50.720">
    <property type="entry name" value="NAD(P)-binding Rossmann-like Domain"/>
    <property type="match status" value="1"/>
</dbReference>
<evidence type="ECO:0000256" key="1">
    <source>
        <dbReference type="ARBA" id="ARBA00023002"/>
    </source>
</evidence>
<dbReference type="OrthoDB" id="3194817at2"/>
<dbReference type="PANTHER" id="PTHR14239:SF10">
    <property type="entry name" value="REDUCTASE"/>
    <property type="match status" value="1"/>
</dbReference>
<dbReference type="Pfam" id="PF03807">
    <property type="entry name" value="F420_oxidored"/>
    <property type="match status" value="1"/>
</dbReference>
<dbReference type="RefSeq" id="WP_131171000.1">
    <property type="nucleotide sequence ID" value="NZ_FXTL01000002.1"/>
</dbReference>
<dbReference type="InterPro" id="IPR036291">
    <property type="entry name" value="NAD(P)-bd_dom_sf"/>
</dbReference>
<protein>
    <submittedName>
        <fullName evidence="3">DNA-binding protein</fullName>
    </submittedName>
</protein>
<dbReference type="SUPFAM" id="SSF51735">
    <property type="entry name" value="NAD(P)-binding Rossmann-fold domains"/>
    <property type="match status" value="1"/>
</dbReference>
<comment type="caution">
    <text evidence="3">The sequence shown here is derived from an EMBL/GenBank/DDBJ whole genome shotgun (WGS) entry which is preliminary data.</text>
</comment>
<dbReference type="AlphaFoldDB" id="A0A4Q9KNL1"/>
<organism evidence="3 4">
    <name type="scientific">Propioniciclava tarda</name>
    <dbReference type="NCBI Taxonomy" id="433330"/>
    <lineage>
        <taxon>Bacteria</taxon>
        <taxon>Bacillati</taxon>
        <taxon>Actinomycetota</taxon>
        <taxon>Actinomycetes</taxon>
        <taxon>Propionibacteriales</taxon>
        <taxon>Propionibacteriaceae</taxon>
        <taxon>Propioniciclava</taxon>
    </lineage>
</organism>
<dbReference type="Proteomes" id="UP000291933">
    <property type="component" value="Unassembled WGS sequence"/>
</dbReference>
<name>A0A4Q9KNL1_PROTD</name>
<dbReference type="InterPro" id="IPR028939">
    <property type="entry name" value="P5C_Rdtase_cat_N"/>
</dbReference>
<dbReference type="EMBL" id="SDMR01000002">
    <property type="protein sequence ID" value="TBT95885.1"/>
    <property type="molecule type" value="Genomic_DNA"/>
</dbReference>
<keyword evidence="4" id="KW-1185">Reference proteome</keyword>
<sequence>MKIAVLGTGIVGRTLAHGLADEGHQIAIGSRAGGPVDGWEGAVGTFAELLVDADVAVLAVKGSVAENLVRSLASNLAGKVVIDTTNPIADAPPVDGVLTFFTTGDSLLERLAAAAPEASFVKAFNSVGAARMVHPTYQEGRPSMFMCGPDVAKGVVAPLVESLGWEVEDMGGPVSARAIEALCMLWCIRGFNNGEWTHAFKLLH</sequence>
<reference evidence="3 4" key="1">
    <citation type="submission" date="2019-01" db="EMBL/GenBank/DDBJ databases">
        <title>Lactibacter flavus gen. nov., sp. nov., a novel bacterium of the family Propionibacteriaceae isolated from raw milk and dairy products.</title>
        <authorList>
            <person name="Huptas C."/>
            <person name="Wenning M."/>
            <person name="Breitenwieser F."/>
            <person name="Doll E."/>
            <person name="Von Neubeck M."/>
            <person name="Busse H.-J."/>
            <person name="Scherer S."/>
        </authorList>
    </citation>
    <scope>NUCLEOTIDE SEQUENCE [LARGE SCALE GENOMIC DNA]</scope>
    <source>
        <strain evidence="3 4">DSM 22130</strain>
    </source>
</reference>
<keyword evidence="1" id="KW-0560">Oxidoreductase</keyword>
<proteinExistence type="predicted"/>
<dbReference type="GO" id="GO:0003677">
    <property type="term" value="F:DNA binding"/>
    <property type="evidence" value="ECO:0007669"/>
    <property type="project" value="UniProtKB-KW"/>
</dbReference>
<dbReference type="InterPro" id="IPR051267">
    <property type="entry name" value="STEAP_metalloreductase"/>
</dbReference>
<evidence type="ECO:0000313" key="3">
    <source>
        <dbReference type="EMBL" id="TBT95885.1"/>
    </source>
</evidence>
<dbReference type="PANTHER" id="PTHR14239">
    <property type="entry name" value="DUDULIN-RELATED"/>
    <property type="match status" value="1"/>
</dbReference>
<evidence type="ECO:0000313" key="4">
    <source>
        <dbReference type="Proteomes" id="UP000291933"/>
    </source>
</evidence>